<keyword evidence="10" id="KW-0804">Transcription</keyword>
<evidence type="ECO:0000256" key="1">
    <source>
        <dbReference type="ARBA" id="ARBA00004123"/>
    </source>
</evidence>
<evidence type="ECO:0000256" key="2">
    <source>
        <dbReference type="ARBA" id="ARBA00010857"/>
    </source>
</evidence>
<keyword evidence="8" id="KW-0805">Transcription regulation</keyword>
<evidence type="ECO:0000256" key="11">
    <source>
        <dbReference type="ARBA" id="ARBA00023242"/>
    </source>
</evidence>
<dbReference type="Gene3D" id="2.20.25.10">
    <property type="match status" value="1"/>
</dbReference>
<dbReference type="InterPro" id="IPR036915">
    <property type="entry name" value="Cyclin-like_sf"/>
</dbReference>
<dbReference type="FunFam" id="1.10.472.10:FF:000007">
    <property type="entry name" value="Transcription factor IIIB 90 kDa subunit"/>
    <property type="match status" value="1"/>
</dbReference>
<evidence type="ECO:0000313" key="20">
    <source>
        <dbReference type="Proteomes" id="UP001195483"/>
    </source>
</evidence>
<evidence type="ECO:0000256" key="14">
    <source>
        <dbReference type="ARBA" id="ARBA00072559"/>
    </source>
</evidence>
<dbReference type="Gene3D" id="1.20.5.650">
    <property type="entry name" value="Single helix bin"/>
    <property type="match status" value="1"/>
</dbReference>
<keyword evidence="20" id="KW-1185">Reference proteome</keyword>
<dbReference type="GO" id="GO:0097550">
    <property type="term" value="C:transcription preinitiation complex"/>
    <property type="evidence" value="ECO:0007669"/>
    <property type="project" value="TreeGrafter"/>
</dbReference>
<keyword evidence="3" id="KW-0597">Phosphoprotein</keyword>
<dbReference type="InterPro" id="IPR013763">
    <property type="entry name" value="Cyclin-like_dom"/>
</dbReference>
<evidence type="ECO:0000256" key="8">
    <source>
        <dbReference type="ARBA" id="ARBA00023015"/>
    </source>
</evidence>
<evidence type="ECO:0000256" key="15">
    <source>
        <dbReference type="PROSITE-ProRule" id="PRU00469"/>
    </source>
</evidence>
<keyword evidence="5" id="KW-0677">Repeat</keyword>
<comment type="similarity">
    <text evidence="2">Belongs to the TFIIB family.</text>
</comment>
<feature type="region of interest" description="Disordered" evidence="17">
    <location>
        <begin position="371"/>
        <end position="412"/>
    </location>
</feature>
<evidence type="ECO:0000256" key="3">
    <source>
        <dbReference type="ARBA" id="ARBA00022553"/>
    </source>
</evidence>
<keyword evidence="16" id="KW-0175">Coiled coil</keyword>
<evidence type="ECO:0000256" key="5">
    <source>
        <dbReference type="ARBA" id="ARBA00022737"/>
    </source>
</evidence>
<evidence type="ECO:0000256" key="16">
    <source>
        <dbReference type="SAM" id="Coils"/>
    </source>
</evidence>
<feature type="compositionally biased region" description="Basic residues" evidence="17">
    <location>
        <begin position="570"/>
        <end position="581"/>
    </location>
</feature>
<dbReference type="EMBL" id="JAEAOA010001917">
    <property type="protein sequence ID" value="KAK3596018.1"/>
    <property type="molecule type" value="Genomic_DNA"/>
</dbReference>
<evidence type="ECO:0000259" key="18">
    <source>
        <dbReference type="PROSITE" id="PS51134"/>
    </source>
</evidence>
<evidence type="ECO:0000256" key="10">
    <source>
        <dbReference type="ARBA" id="ARBA00023163"/>
    </source>
</evidence>
<dbReference type="PANTHER" id="PTHR11618">
    <property type="entry name" value="TRANSCRIPTION INITIATION FACTOR IIB-RELATED"/>
    <property type="match status" value="1"/>
</dbReference>
<dbReference type="GO" id="GO:0000995">
    <property type="term" value="F:RNA polymerase III general transcription initiation factor activity"/>
    <property type="evidence" value="ECO:0007669"/>
    <property type="project" value="TreeGrafter"/>
</dbReference>
<dbReference type="InterPro" id="IPR013137">
    <property type="entry name" value="Znf_TFIIB"/>
</dbReference>
<evidence type="ECO:0000256" key="6">
    <source>
        <dbReference type="ARBA" id="ARBA00022771"/>
    </source>
</evidence>
<dbReference type="FunFam" id="2.20.25.10:FF:000012">
    <property type="entry name" value="Putative transcription factor IIIB 90 kDa subunit"/>
    <property type="match status" value="1"/>
</dbReference>
<dbReference type="CDD" id="cd20553">
    <property type="entry name" value="CYCLIN_TFIIIB90_rpt1"/>
    <property type="match status" value="1"/>
</dbReference>
<keyword evidence="11" id="KW-0539">Nucleus</keyword>
<evidence type="ECO:0000256" key="7">
    <source>
        <dbReference type="ARBA" id="ARBA00022833"/>
    </source>
</evidence>
<keyword evidence="9" id="KW-0010">Activator</keyword>
<feature type="region of interest" description="Disordered" evidence="17">
    <location>
        <begin position="556"/>
        <end position="587"/>
    </location>
</feature>
<keyword evidence="6 15" id="KW-0863">Zinc-finger</keyword>
<evidence type="ECO:0000256" key="4">
    <source>
        <dbReference type="ARBA" id="ARBA00022723"/>
    </source>
</evidence>
<dbReference type="PROSITE" id="PS51134">
    <property type="entry name" value="ZF_TFIIB"/>
    <property type="match status" value="1"/>
</dbReference>
<feature type="domain" description="TFIIB-type" evidence="18">
    <location>
        <begin position="2"/>
        <end position="33"/>
    </location>
</feature>
<dbReference type="CDD" id="cd20554">
    <property type="entry name" value="CYCLIN_TFIIIB90_rpt2"/>
    <property type="match status" value="1"/>
</dbReference>
<keyword evidence="7" id="KW-0862">Zinc</keyword>
<dbReference type="InterPro" id="IPR000812">
    <property type="entry name" value="TFIIB"/>
</dbReference>
<protein>
    <recommendedName>
        <fullName evidence="14">Transcription factor IIIB 90 kDa subunit</fullName>
    </recommendedName>
    <alternativeName>
        <fullName evidence="12">B-related factor 1</fullName>
    </alternativeName>
</protein>
<reference evidence="19" key="3">
    <citation type="submission" date="2023-05" db="EMBL/GenBank/DDBJ databases">
        <authorList>
            <person name="Smith C.H."/>
        </authorList>
    </citation>
    <scope>NUCLEOTIDE SEQUENCE</scope>
    <source>
        <strain evidence="19">CHS0354</strain>
        <tissue evidence="19">Mantle</tissue>
    </source>
</reference>
<organism evidence="19 20">
    <name type="scientific">Potamilus streckersoni</name>
    <dbReference type="NCBI Taxonomy" id="2493646"/>
    <lineage>
        <taxon>Eukaryota</taxon>
        <taxon>Metazoa</taxon>
        <taxon>Spiralia</taxon>
        <taxon>Lophotrochozoa</taxon>
        <taxon>Mollusca</taxon>
        <taxon>Bivalvia</taxon>
        <taxon>Autobranchia</taxon>
        <taxon>Heteroconchia</taxon>
        <taxon>Palaeoheterodonta</taxon>
        <taxon>Unionida</taxon>
        <taxon>Unionoidea</taxon>
        <taxon>Unionidae</taxon>
        <taxon>Ambleminae</taxon>
        <taxon>Lampsilini</taxon>
        <taxon>Potamilus</taxon>
    </lineage>
</organism>
<dbReference type="GO" id="GO:0017025">
    <property type="term" value="F:TBP-class protein binding"/>
    <property type="evidence" value="ECO:0007669"/>
    <property type="project" value="InterPro"/>
</dbReference>
<dbReference type="SMART" id="SM00385">
    <property type="entry name" value="CYCLIN"/>
    <property type="match status" value="2"/>
</dbReference>
<evidence type="ECO:0000256" key="9">
    <source>
        <dbReference type="ARBA" id="ARBA00023159"/>
    </source>
</evidence>
<dbReference type="Pfam" id="PF00382">
    <property type="entry name" value="TFIIB"/>
    <property type="match status" value="2"/>
</dbReference>
<evidence type="ECO:0000256" key="17">
    <source>
        <dbReference type="SAM" id="MobiDB-lite"/>
    </source>
</evidence>
<sequence>MSSSVCSHCGCTEIDTDPARGDAVCTGCGSVLEDQIIVSEVQFQENSGGGSSMVGQFVSSEGPKSISMGSGFQHGMQKESRTITLQNGKKRIQHIAAQMKLNQHCVDTAFNFFKIAVAKRMTRGRKTNHVVAACLYLVCRTERTPHMLLDFSDLLQVNVFVLGRTYLQLSKELCINLPDMDPCLYIPRFANVLEFNDKTHEVSMTAMRLVQRMKRDWMHTGRRPSGLCGAALLVAARIHGFSRSIKEIIKVVKVCQATLKKRLMEFEDTPSSHLTIEEFQKIDLEEEHDPPSFTAGKKKAKMVNEKNKLPELESEISRLQEEIDKKLQSQKPRGVWGAYAKMAEGGSSIGVEGDSELSRISDFLEEETINRVLEESSNDSTATSSKDNLETTKCSESDTTISETSKDSVTQVITSGSDSIRVVISDKASVSKRDVTSDKTSAHVDNQSFKDEMTSKIIHDPSSSLKTTEETTGVSSFGQADIITAVKLGLTEVVQACIQDDESPVQEPNDAELDLTGIDDKELEMLILNEEEIAIKTKWWMEENADYLKQQKEKEERLAKEKEEESKQPEKKKRTYKKKPKAPYQEATTAQEAIQKILHEKKISNKINYDVLNGLNTKFFQRSGETLPFDTPDTSAVVIETKPTLSRFGKPSMSKEIKTEGPPNKKMRIMDVKTENNIPEVVIETGPVQYITEEKEDEAEEEEYFDEDGHVSAAQYFGHTGVEEEDYEYD</sequence>
<dbReference type="GO" id="GO:0005634">
    <property type="term" value="C:nucleus"/>
    <property type="evidence" value="ECO:0007669"/>
    <property type="project" value="UniProtKB-SubCell"/>
</dbReference>
<dbReference type="GO" id="GO:0000126">
    <property type="term" value="C:transcription factor TFIIIB complex"/>
    <property type="evidence" value="ECO:0007669"/>
    <property type="project" value="TreeGrafter"/>
</dbReference>
<reference evidence="19" key="1">
    <citation type="journal article" date="2021" name="Genome Biol. Evol.">
        <title>A High-Quality Reference Genome for a Parasitic Bivalve with Doubly Uniparental Inheritance (Bivalvia: Unionida).</title>
        <authorList>
            <person name="Smith C.H."/>
        </authorList>
    </citation>
    <scope>NUCLEOTIDE SEQUENCE</scope>
    <source>
        <strain evidence="19">CHS0354</strain>
    </source>
</reference>
<dbReference type="Pfam" id="PF07741">
    <property type="entry name" value="BRF1"/>
    <property type="match status" value="1"/>
</dbReference>
<accession>A0AAE0SR27</accession>
<dbReference type="PANTHER" id="PTHR11618:SF4">
    <property type="entry name" value="TRANSCRIPTION FACTOR IIIB 90 KDA SUBUNIT"/>
    <property type="match status" value="1"/>
</dbReference>
<dbReference type="Gene3D" id="1.10.472.10">
    <property type="entry name" value="Cyclin-like"/>
    <property type="match status" value="2"/>
</dbReference>
<dbReference type="GO" id="GO:0070897">
    <property type="term" value="P:transcription preinitiation complex assembly"/>
    <property type="evidence" value="ECO:0007669"/>
    <property type="project" value="InterPro"/>
</dbReference>
<evidence type="ECO:0000256" key="13">
    <source>
        <dbReference type="ARBA" id="ARBA00063003"/>
    </source>
</evidence>
<feature type="coiled-coil region" evidence="16">
    <location>
        <begin position="302"/>
        <end position="329"/>
    </location>
</feature>
<keyword evidence="4" id="KW-0479">Metal-binding</keyword>
<feature type="compositionally biased region" description="Basic and acidic residues" evidence="17">
    <location>
        <begin position="387"/>
        <end position="396"/>
    </location>
</feature>
<comment type="subunit">
    <text evidence="13">TFIIIB comprises at least the TATA-binding protein (TBP) and the B-related factor 1 (BRF1/TFIIIB90). Interacts with BDP1. Interacts with MAF1.</text>
</comment>
<evidence type="ECO:0000313" key="19">
    <source>
        <dbReference type="EMBL" id="KAK3596018.1"/>
    </source>
</evidence>
<dbReference type="AlphaFoldDB" id="A0AAE0SR27"/>
<reference evidence="19" key="2">
    <citation type="journal article" date="2021" name="Genome Biol. Evol.">
        <title>Developing a high-quality reference genome for a parasitic bivalve with doubly uniparental inheritance (Bivalvia: Unionida).</title>
        <authorList>
            <person name="Smith C.H."/>
        </authorList>
    </citation>
    <scope>NUCLEOTIDE SEQUENCE</scope>
    <source>
        <strain evidence="19">CHS0354</strain>
        <tissue evidence="19">Mantle</tissue>
    </source>
</reference>
<proteinExistence type="inferred from homology"/>
<dbReference type="Pfam" id="PF08271">
    <property type="entry name" value="Zn_Ribbon_TF"/>
    <property type="match status" value="1"/>
</dbReference>
<dbReference type="SUPFAM" id="SSF47954">
    <property type="entry name" value="Cyclin-like"/>
    <property type="match status" value="2"/>
</dbReference>
<name>A0AAE0SR27_9BIVA</name>
<dbReference type="InterPro" id="IPR011665">
    <property type="entry name" value="BRF1_TBP-bd_dom"/>
</dbReference>
<evidence type="ECO:0000256" key="12">
    <source>
        <dbReference type="ARBA" id="ARBA00031009"/>
    </source>
</evidence>
<feature type="compositionally biased region" description="Basic and acidic residues" evidence="17">
    <location>
        <begin position="556"/>
        <end position="569"/>
    </location>
</feature>
<comment type="caution">
    <text evidence="19">The sequence shown here is derived from an EMBL/GenBank/DDBJ whole genome shotgun (WGS) entry which is preliminary data.</text>
</comment>
<dbReference type="FunFam" id="1.10.472.10:FF:000002">
    <property type="entry name" value="Transcription factor IIIB 90 kDa subunit"/>
    <property type="match status" value="1"/>
</dbReference>
<dbReference type="GO" id="GO:0008270">
    <property type="term" value="F:zinc ion binding"/>
    <property type="evidence" value="ECO:0007669"/>
    <property type="project" value="UniProtKB-KW"/>
</dbReference>
<dbReference type="InterPro" id="IPR013150">
    <property type="entry name" value="TFIIB_cyclin"/>
</dbReference>
<dbReference type="SUPFAM" id="SSF57783">
    <property type="entry name" value="Zinc beta-ribbon"/>
    <property type="match status" value="1"/>
</dbReference>
<dbReference type="FunFam" id="1.20.5.650:FF:000001">
    <property type="entry name" value="transcription factor IIIB 90 kDa subunit isoform X2"/>
    <property type="match status" value="1"/>
</dbReference>
<dbReference type="GO" id="GO:0001006">
    <property type="term" value="F:RNA polymerase III type 3 promoter sequence-specific DNA binding"/>
    <property type="evidence" value="ECO:0007669"/>
    <property type="project" value="TreeGrafter"/>
</dbReference>
<dbReference type="Proteomes" id="UP001195483">
    <property type="component" value="Unassembled WGS sequence"/>
</dbReference>
<feature type="compositionally biased region" description="Polar residues" evidence="17">
    <location>
        <begin position="397"/>
        <end position="412"/>
    </location>
</feature>
<gene>
    <name evidence="19" type="ORF">CHS0354_032541</name>
</gene>
<comment type="subcellular location">
    <subcellularLocation>
        <location evidence="1">Nucleus</location>
    </subcellularLocation>
</comment>
<dbReference type="PRINTS" id="PR00685">
    <property type="entry name" value="TIFACTORIIB"/>
</dbReference>